<dbReference type="AlphaFoldDB" id="A0A9Q1CRK2"/>
<evidence type="ECO:0000313" key="2">
    <source>
        <dbReference type="EMBL" id="KAJ8050762.1"/>
    </source>
</evidence>
<dbReference type="OrthoDB" id="5980337at2759"/>
<accession>A0A9Q1CRK2</accession>
<comment type="caution">
    <text evidence="2">The sequence shown here is derived from an EMBL/GenBank/DDBJ whole genome shotgun (WGS) entry which is preliminary data.</text>
</comment>
<reference evidence="2" key="1">
    <citation type="submission" date="2021-10" db="EMBL/GenBank/DDBJ databases">
        <title>Tropical sea cucumber genome reveals ecological adaptation and Cuvierian tubules defense mechanism.</title>
        <authorList>
            <person name="Chen T."/>
        </authorList>
    </citation>
    <scope>NUCLEOTIDE SEQUENCE</scope>
    <source>
        <strain evidence="2">Nanhai2018</strain>
        <tissue evidence="2">Muscle</tissue>
    </source>
</reference>
<gene>
    <name evidence="2" type="ORF">HOLleu_04080</name>
</gene>
<organism evidence="2 3">
    <name type="scientific">Holothuria leucospilota</name>
    <name type="common">Black long sea cucumber</name>
    <name type="synonym">Mertensiothuria leucospilota</name>
    <dbReference type="NCBI Taxonomy" id="206669"/>
    <lineage>
        <taxon>Eukaryota</taxon>
        <taxon>Metazoa</taxon>
        <taxon>Echinodermata</taxon>
        <taxon>Eleutherozoa</taxon>
        <taxon>Echinozoa</taxon>
        <taxon>Holothuroidea</taxon>
        <taxon>Aspidochirotacea</taxon>
        <taxon>Aspidochirotida</taxon>
        <taxon>Holothuriidae</taxon>
        <taxon>Holothuria</taxon>
    </lineage>
</organism>
<keyword evidence="3" id="KW-1185">Reference proteome</keyword>
<name>A0A9Q1CRK2_HOLLE</name>
<dbReference type="EMBL" id="JAIZAY010000001">
    <property type="protein sequence ID" value="KAJ8050762.1"/>
    <property type="molecule type" value="Genomic_DNA"/>
</dbReference>
<protein>
    <submittedName>
        <fullName evidence="2">Uncharacterized protein</fullName>
    </submittedName>
</protein>
<feature type="signal peptide" evidence="1">
    <location>
        <begin position="1"/>
        <end position="17"/>
    </location>
</feature>
<evidence type="ECO:0000313" key="3">
    <source>
        <dbReference type="Proteomes" id="UP001152320"/>
    </source>
</evidence>
<proteinExistence type="predicted"/>
<sequence>MGYLLSALLTSTLFVLSMSVQLSTFTGFETVPNIYTVFVGPPSTGKSQAIKEAVSGPLNRLIEDKDLVSFVIETATPYGLFKKLSEDNKGFLLSPEVYDVLFKLLQKDDDSNGYAALMCELFSGEGASYTMATRSRRKISPNTPFSILGSTQLQPLARLLVTMDQGQGLIDRFIFIVPTCFRPTPEERERASSYVREQNVTTFDDFFSAVHDLHFVSKNYAFDEDASEYLKEQEDAFITLLNDALPSGAVPPKCKKIDIAQRLALAIHVCENILSQILQGINPTAPPDKINKDTLCKSFKFLDYCEMQKEILLEFVDMVTNSVMEEERRQPNVCDIKTAICLFSGPVVNARCFRQSAPRFLRSVTKEEFISACKQMEDWGQFVQVKIARNKPMMIFVKRNPREVDWSTDKIVSEQDYSAKFTLPVSKTIPDAVKSDLVAKRYIDACYLQTE</sequence>
<dbReference type="InterPro" id="IPR025048">
    <property type="entry name" value="DUF3987"/>
</dbReference>
<evidence type="ECO:0000256" key="1">
    <source>
        <dbReference type="SAM" id="SignalP"/>
    </source>
</evidence>
<feature type="chain" id="PRO_5040365892" evidence="1">
    <location>
        <begin position="18"/>
        <end position="451"/>
    </location>
</feature>
<dbReference type="Pfam" id="PF13148">
    <property type="entry name" value="DUF3987"/>
    <property type="match status" value="1"/>
</dbReference>
<keyword evidence="1" id="KW-0732">Signal</keyword>
<dbReference type="Proteomes" id="UP001152320">
    <property type="component" value="Chromosome 1"/>
</dbReference>